<keyword evidence="1" id="KW-0378">Hydrolase</keyword>
<evidence type="ECO:0000256" key="1">
    <source>
        <dbReference type="ARBA" id="ARBA00022801"/>
    </source>
</evidence>
<dbReference type="InterPro" id="IPR001932">
    <property type="entry name" value="PPM-type_phosphatase-like_dom"/>
</dbReference>
<name>A0A7Y7B060_STRMO</name>
<dbReference type="PANTHER" id="PTHR43156:SF2">
    <property type="entry name" value="STAGE II SPORULATION PROTEIN E"/>
    <property type="match status" value="1"/>
</dbReference>
<comment type="caution">
    <text evidence="4">The sequence shown here is derived from an EMBL/GenBank/DDBJ whole genome shotgun (WGS) entry which is preliminary data.</text>
</comment>
<dbReference type="PANTHER" id="PTHR43156">
    <property type="entry name" value="STAGE II SPORULATION PROTEIN E-RELATED"/>
    <property type="match status" value="1"/>
</dbReference>
<dbReference type="Gene3D" id="3.60.40.10">
    <property type="entry name" value="PPM-type phosphatase domain"/>
    <property type="match status" value="1"/>
</dbReference>
<feature type="domain" description="PPM-type phosphatase" evidence="3">
    <location>
        <begin position="135"/>
        <end position="359"/>
    </location>
</feature>
<dbReference type="InterPro" id="IPR052016">
    <property type="entry name" value="Bact_Sigma-Reg"/>
</dbReference>
<dbReference type="Proteomes" id="UP000587462">
    <property type="component" value="Unassembled WGS sequence"/>
</dbReference>
<dbReference type="Pfam" id="PF07228">
    <property type="entry name" value="SpoIIE"/>
    <property type="match status" value="1"/>
</dbReference>
<dbReference type="GO" id="GO:0016791">
    <property type="term" value="F:phosphatase activity"/>
    <property type="evidence" value="ECO:0007669"/>
    <property type="project" value="TreeGrafter"/>
</dbReference>
<accession>A0A7Y7B060</accession>
<reference evidence="4 5" key="1">
    <citation type="submission" date="2020-04" db="EMBL/GenBank/DDBJ databases">
        <title>Draft Genome Sequence of Streptomyces morookaense DSM 40503, an 8-azaguanine-producing strain.</title>
        <authorList>
            <person name="Qi J."/>
            <person name="Gao J.-M."/>
        </authorList>
    </citation>
    <scope>NUCLEOTIDE SEQUENCE [LARGE SCALE GENOMIC DNA]</scope>
    <source>
        <strain evidence="4 5">DSM 40503</strain>
    </source>
</reference>
<keyword evidence="2" id="KW-0812">Transmembrane</keyword>
<organism evidence="4 5">
    <name type="scientific">Streptomyces morookaense</name>
    <name type="common">Streptoverticillium morookaense</name>
    <dbReference type="NCBI Taxonomy" id="1970"/>
    <lineage>
        <taxon>Bacteria</taxon>
        <taxon>Bacillati</taxon>
        <taxon>Actinomycetota</taxon>
        <taxon>Actinomycetes</taxon>
        <taxon>Kitasatosporales</taxon>
        <taxon>Streptomycetaceae</taxon>
        <taxon>Streptomyces</taxon>
    </lineage>
</organism>
<dbReference type="SUPFAM" id="SSF81606">
    <property type="entry name" value="PP2C-like"/>
    <property type="match status" value="1"/>
</dbReference>
<dbReference type="InterPro" id="IPR036457">
    <property type="entry name" value="PPM-type-like_dom_sf"/>
</dbReference>
<evidence type="ECO:0000259" key="3">
    <source>
        <dbReference type="SMART" id="SM00331"/>
    </source>
</evidence>
<keyword evidence="5" id="KW-1185">Reference proteome</keyword>
<dbReference type="EMBL" id="JABBXF010000004">
    <property type="protein sequence ID" value="NVK76611.1"/>
    <property type="molecule type" value="Genomic_DNA"/>
</dbReference>
<keyword evidence="2" id="KW-1133">Transmembrane helix</keyword>
<evidence type="ECO:0000313" key="5">
    <source>
        <dbReference type="Proteomes" id="UP000587462"/>
    </source>
</evidence>
<proteinExistence type="predicted"/>
<feature type="transmembrane region" description="Helical" evidence="2">
    <location>
        <begin position="83"/>
        <end position="104"/>
    </location>
</feature>
<evidence type="ECO:0000313" key="4">
    <source>
        <dbReference type="EMBL" id="NVK76611.1"/>
    </source>
</evidence>
<gene>
    <name evidence="4" type="ORF">HG542_02940</name>
</gene>
<dbReference type="SMART" id="SM00331">
    <property type="entry name" value="PP2C_SIG"/>
    <property type="match status" value="1"/>
</dbReference>
<dbReference type="FunFam" id="3.60.40.10:FF:000058">
    <property type="entry name" value="Stage II sporulation protein E"/>
    <property type="match status" value="1"/>
</dbReference>
<dbReference type="AlphaFoldDB" id="A0A7Y7B060"/>
<evidence type="ECO:0000256" key="2">
    <source>
        <dbReference type="SAM" id="Phobius"/>
    </source>
</evidence>
<keyword evidence="2" id="KW-0472">Membrane</keyword>
<protein>
    <submittedName>
        <fullName evidence="4">Serine/threonine-protein phosphatase</fullName>
    </submittedName>
</protein>
<feature type="transmembrane region" description="Helical" evidence="2">
    <location>
        <begin position="12"/>
        <end position="29"/>
    </location>
</feature>
<feature type="transmembrane region" description="Helical" evidence="2">
    <location>
        <begin position="41"/>
        <end position="71"/>
    </location>
</feature>
<sequence>MASVSGQWPWYVRFAPGVLIAAGLAWDALSPANYWGDPMTAAACVVAGSLLSLRHTIAVGAVIVAGALLLIVKDGHLGHAAGWLEMANTVFAALIGIGVNRVIARHGRRLDVMRSVAEAAQRAVLPVPPSRIGPLAVAACYHAAQTEAQIGGDAYAVQRSPFGTRVLIADVRGKGMGAVGAVALLLGAFREAAATAPDLAGLADRLEQAILREVENRSEEIRMEGFITALLGEFTQDGGTLSLLACGHPAAYLCPGTGTGVRPLAPHDTGLPLGMSPLGVPRPRPDSWPVRAGDTLLLVTDGVTEARDAAGAFYDPAVRLAGLGPFGDPGQIIDVLVADVERWIGGPRDDDMAVLAVRRESTG</sequence>
<dbReference type="RefSeq" id="WP_171078395.1">
    <property type="nucleotide sequence ID" value="NZ_BNBU01000001.1"/>
</dbReference>